<dbReference type="AlphaFoldDB" id="A0A8J2IJJ5"/>
<dbReference type="InterPro" id="IPR004843">
    <property type="entry name" value="Calcineurin-like_PHP"/>
</dbReference>
<gene>
    <name evidence="2" type="ORF">ALTATR162_LOCUS9023</name>
</gene>
<dbReference type="Proteomes" id="UP000676310">
    <property type="component" value="Unassembled WGS sequence"/>
</dbReference>
<dbReference type="OrthoDB" id="630188at2759"/>
<dbReference type="SUPFAM" id="SSF56300">
    <property type="entry name" value="Metallo-dependent phosphatases"/>
    <property type="match status" value="1"/>
</dbReference>
<dbReference type="EMBL" id="CAJRGZ010000023">
    <property type="protein sequence ID" value="CAG5179081.1"/>
    <property type="molecule type" value="Genomic_DNA"/>
</dbReference>
<proteinExistence type="predicted"/>
<organism evidence="2 3">
    <name type="scientific">Alternaria atra</name>
    <dbReference type="NCBI Taxonomy" id="119953"/>
    <lineage>
        <taxon>Eukaryota</taxon>
        <taxon>Fungi</taxon>
        <taxon>Dikarya</taxon>
        <taxon>Ascomycota</taxon>
        <taxon>Pezizomycotina</taxon>
        <taxon>Dothideomycetes</taxon>
        <taxon>Pleosporomycetidae</taxon>
        <taxon>Pleosporales</taxon>
        <taxon>Pleosporineae</taxon>
        <taxon>Pleosporaceae</taxon>
        <taxon>Alternaria</taxon>
        <taxon>Alternaria sect. Ulocladioides</taxon>
    </lineage>
</organism>
<evidence type="ECO:0000259" key="1">
    <source>
        <dbReference type="Pfam" id="PF00149"/>
    </source>
</evidence>
<name>A0A8J2IJJ5_9PLEO</name>
<dbReference type="Pfam" id="PF00149">
    <property type="entry name" value="Metallophos"/>
    <property type="match status" value="1"/>
</dbReference>
<dbReference type="InterPro" id="IPR051693">
    <property type="entry name" value="UPF0046_metallophosphoest"/>
</dbReference>
<comment type="caution">
    <text evidence="2">The sequence shown here is derived from an EMBL/GenBank/DDBJ whole genome shotgun (WGS) entry which is preliminary data.</text>
</comment>
<dbReference type="PANTHER" id="PTHR12905:SF0">
    <property type="entry name" value="CALCINEURIN-LIKE PHOSPHOESTERASE DOMAIN-CONTAINING PROTEIN"/>
    <property type="match status" value="1"/>
</dbReference>
<dbReference type="GeneID" id="67021199"/>
<dbReference type="Gene3D" id="3.60.21.10">
    <property type="match status" value="1"/>
</dbReference>
<dbReference type="RefSeq" id="XP_043172591.1">
    <property type="nucleotide sequence ID" value="XM_043316656.1"/>
</dbReference>
<evidence type="ECO:0000313" key="2">
    <source>
        <dbReference type="EMBL" id="CAG5179081.1"/>
    </source>
</evidence>
<evidence type="ECO:0000313" key="3">
    <source>
        <dbReference type="Proteomes" id="UP000676310"/>
    </source>
</evidence>
<protein>
    <recommendedName>
        <fullName evidence="1">Calcineurin-like phosphoesterase domain-containing protein</fullName>
    </recommendedName>
</protein>
<keyword evidence="3" id="KW-1185">Reference proteome</keyword>
<accession>A0A8J2IJJ5</accession>
<dbReference type="CDD" id="cd07379">
    <property type="entry name" value="MPP_239FB"/>
    <property type="match status" value="1"/>
</dbReference>
<dbReference type="PANTHER" id="PTHR12905">
    <property type="entry name" value="METALLOPHOSPHOESTERASE"/>
    <property type="match status" value="1"/>
</dbReference>
<dbReference type="GO" id="GO:0016787">
    <property type="term" value="F:hydrolase activity"/>
    <property type="evidence" value="ECO:0007669"/>
    <property type="project" value="InterPro"/>
</dbReference>
<dbReference type="InterPro" id="IPR029052">
    <property type="entry name" value="Metallo-depent_PP-like"/>
</dbReference>
<sequence>MSSTPSNQITAIESPSKCALAEGSHSLSTPVRFLILSDTHGAKLPEKLPPCDVLLHCGDLTENGTPERIRSALQDLGKIEAKLKLVIAGNHEISLDKLESTCAVEPRDNSEASKNGITFLREGTYTFTLTCAATFTIYASPHTPIHGASAFQYPSNEDRFNSSGTPSWAQNVGTETSTIPENVDIVMTHGPPKYILDMIDGQSAGCEHLRRAISRVRPRLHCFGHIHSPRRGFYEAYVLGYGGEAELDADAEPIGSIFKIWIGENSCRKKGFRSLTPGAAQEFRESKQQTLCINAAMEGDKPGLLEHPP</sequence>
<feature type="domain" description="Calcineurin-like phosphoesterase" evidence="1">
    <location>
        <begin position="32"/>
        <end position="229"/>
    </location>
</feature>
<reference evidence="2" key="1">
    <citation type="submission" date="2021-05" db="EMBL/GenBank/DDBJ databases">
        <authorList>
            <person name="Stam R."/>
        </authorList>
    </citation>
    <scope>NUCLEOTIDE SEQUENCE</scope>
    <source>
        <strain evidence="2">CS162</strain>
    </source>
</reference>